<dbReference type="Pfam" id="PF01433">
    <property type="entry name" value="Peptidase_M1"/>
    <property type="match status" value="1"/>
</dbReference>
<dbReference type="OrthoDB" id="100605at2"/>
<dbReference type="InterPro" id="IPR034015">
    <property type="entry name" value="M1_LTA4H"/>
</dbReference>
<keyword evidence="6" id="KW-1185">Reference proteome</keyword>
<feature type="domain" description="Aminopeptidase N-like N-terminal" evidence="4">
    <location>
        <begin position="46"/>
        <end position="224"/>
    </location>
</feature>
<evidence type="ECO:0000313" key="6">
    <source>
        <dbReference type="Proteomes" id="UP000199513"/>
    </source>
</evidence>
<dbReference type="SUPFAM" id="SSF63737">
    <property type="entry name" value="Leukotriene A4 hydrolase N-terminal domain"/>
    <property type="match status" value="1"/>
</dbReference>
<dbReference type="PANTHER" id="PTHR45726">
    <property type="entry name" value="LEUKOTRIENE A-4 HYDROLASE"/>
    <property type="match status" value="1"/>
</dbReference>
<sequence length="551" mass="64249">MQKKYSSYFAFLIITLLYFPTQAQYFSRQDSLRGTITAERAWWNVTHYLIDFTPDYEKRTITGKMTLSFKVLKENRIMQIDLQQPMQIDKVSWKGQNLSFQRDGNVYLIDFKQNIKPSKEIEQIEITYSGKPRVAIRPPWDGGWIWTRDAKGNPWMSVACQGLGASVWYPCKDHQSDEPDSAAMRITVPKTLAAIGNGRLRQVQDNQNGTHTFTWAVTKPINSYNLVPYIGKYANWTEVYEGEKGKLDCSYWVLEHNLEKAKTHFKVVPQMMQCFEHWFGAYPFYEDSYKLVESPHLGMEHQSAVAYGNEYYMGYKGSDLSGTGWGLKWDFIIIHETGHEWFGNNISTNDIADMWVHEGFTAYSETIFTQCAFGKEAGNDYVIGTRRLIQNDIPIIGTYGVNKRGSGDMYYKGANMLHTIRQIINDDEKFRKILRGLNQSFYHQTVDSKQVESYISEQAGRDFSKVFEQYLRTVQVPILEYKVGNNEIAYRWTECVKDFDMPIKAKIRGEEHWLSPTEQWQTLAVKEKVKKGENITLEFDRNFYVKFRVVR</sequence>
<evidence type="ECO:0000256" key="2">
    <source>
        <dbReference type="PIRSR" id="PIRSR634015-3"/>
    </source>
</evidence>
<feature type="active site" description="Proton donor" evidence="1">
    <location>
        <position position="410"/>
    </location>
</feature>
<dbReference type="InterPro" id="IPR042097">
    <property type="entry name" value="Aminopeptidase_N-like_N_sf"/>
</dbReference>
<feature type="active site" description="Proton acceptor" evidence="1">
    <location>
        <position position="336"/>
    </location>
</feature>
<dbReference type="Pfam" id="PF17900">
    <property type="entry name" value="Peptidase_M1_N"/>
    <property type="match status" value="1"/>
</dbReference>
<accession>A0A1I2JVD2</accession>
<feature type="domain" description="Peptidase M1 membrane alanine aminopeptidase" evidence="3">
    <location>
        <begin position="267"/>
        <end position="470"/>
    </location>
</feature>
<evidence type="ECO:0000259" key="3">
    <source>
        <dbReference type="Pfam" id="PF01433"/>
    </source>
</evidence>
<keyword evidence="2" id="KW-0479">Metal-binding</keyword>
<dbReference type="Gene3D" id="1.10.390.10">
    <property type="entry name" value="Neutral Protease Domain 2"/>
    <property type="match status" value="1"/>
</dbReference>
<dbReference type="InterPro" id="IPR027268">
    <property type="entry name" value="Peptidase_M4/M1_CTD_sf"/>
</dbReference>
<dbReference type="AlphaFoldDB" id="A0A1I2JVD2"/>
<dbReference type="EMBL" id="FONY01000060">
    <property type="protein sequence ID" value="SFF56751.1"/>
    <property type="molecule type" value="Genomic_DNA"/>
</dbReference>
<evidence type="ECO:0000256" key="1">
    <source>
        <dbReference type="PIRSR" id="PIRSR634015-1"/>
    </source>
</evidence>
<dbReference type="RefSeq" id="WP_091549358.1">
    <property type="nucleotide sequence ID" value="NZ_FONY01000060.1"/>
</dbReference>
<proteinExistence type="predicted"/>
<feature type="binding site" evidence="2">
    <location>
        <position position="358"/>
    </location>
    <ligand>
        <name>Zn(2+)</name>
        <dbReference type="ChEBI" id="CHEBI:29105"/>
        <note>catalytic</note>
    </ligand>
</feature>
<dbReference type="Proteomes" id="UP000199513">
    <property type="component" value="Unassembled WGS sequence"/>
</dbReference>
<dbReference type="STRING" id="1003.SAMN04488541_10606"/>
<organism evidence="5 6">
    <name type="scientific">Thermoflexibacter ruber</name>
    <dbReference type="NCBI Taxonomy" id="1003"/>
    <lineage>
        <taxon>Bacteria</taxon>
        <taxon>Pseudomonadati</taxon>
        <taxon>Bacteroidota</taxon>
        <taxon>Cytophagia</taxon>
        <taxon>Cytophagales</taxon>
        <taxon>Thermoflexibacteraceae</taxon>
        <taxon>Thermoflexibacter</taxon>
    </lineage>
</organism>
<evidence type="ECO:0000313" key="5">
    <source>
        <dbReference type="EMBL" id="SFF56751.1"/>
    </source>
</evidence>
<feature type="binding site" evidence="2">
    <location>
        <position position="339"/>
    </location>
    <ligand>
        <name>Zn(2+)</name>
        <dbReference type="ChEBI" id="CHEBI:29105"/>
        <note>catalytic</note>
    </ligand>
</feature>
<dbReference type="GO" id="GO:0008270">
    <property type="term" value="F:zinc ion binding"/>
    <property type="evidence" value="ECO:0007669"/>
    <property type="project" value="InterPro"/>
</dbReference>
<name>A0A1I2JVD2_9BACT</name>
<dbReference type="SUPFAM" id="SSF55486">
    <property type="entry name" value="Metalloproteases ('zincins'), catalytic domain"/>
    <property type="match status" value="1"/>
</dbReference>
<dbReference type="GO" id="GO:0008237">
    <property type="term" value="F:metallopeptidase activity"/>
    <property type="evidence" value="ECO:0007669"/>
    <property type="project" value="InterPro"/>
</dbReference>
<evidence type="ECO:0000259" key="4">
    <source>
        <dbReference type="Pfam" id="PF17900"/>
    </source>
</evidence>
<dbReference type="Gene3D" id="2.60.40.1730">
    <property type="entry name" value="tricorn interacting facor f3 domain"/>
    <property type="match status" value="1"/>
</dbReference>
<dbReference type="PANTHER" id="PTHR45726:SF3">
    <property type="entry name" value="LEUKOTRIENE A-4 HYDROLASE"/>
    <property type="match status" value="1"/>
</dbReference>
<dbReference type="CDD" id="cd09603">
    <property type="entry name" value="M1_APN_like"/>
    <property type="match status" value="1"/>
</dbReference>
<protein>
    <submittedName>
        <fullName evidence="5">Peptidase family M1</fullName>
    </submittedName>
</protein>
<comment type="cofactor">
    <cofactor evidence="2">
        <name>Zn(2+)</name>
        <dbReference type="ChEBI" id="CHEBI:29105"/>
    </cofactor>
    <text evidence="2">Binds 1 zinc ion per subunit.</text>
</comment>
<dbReference type="InterPro" id="IPR014782">
    <property type="entry name" value="Peptidase_M1_dom"/>
</dbReference>
<reference evidence="6" key="1">
    <citation type="submission" date="2016-10" db="EMBL/GenBank/DDBJ databases">
        <authorList>
            <person name="Varghese N."/>
            <person name="Submissions S."/>
        </authorList>
    </citation>
    <scope>NUCLEOTIDE SEQUENCE [LARGE SCALE GENOMIC DNA]</scope>
    <source>
        <strain>GEY</strain>
        <strain evidence="6">DSM 9560</strain>
    </source>
</reference>
<keyword evidence="2" id="KW-0862">Zinc</keyword>
<feature type="binding site" evidence="2">
    <location>
        <position position="335"/>
    </location>
    <ligand>
        <name>Zn(2+)</name>
        <dbReference type="ChEBI" id="CHEBI:29105"/>
        <note>catalytic</note>
    </ligand>
</feature>
<gene>
    <name evidence="5" type="ORF">SAMN04488541_10606</name>
</gene>
<dbReference type="InterPro" id="IPR045357">
    <property type="entry name" value="Aminopeptidase_N-like_N"/>
</dbReference>